<dbReference type="Pfam" id="PF00266">
    <property type="entry name" value="Aminotran_5"/>
    <property type="match status" value="1"/>
</dbReference>
<dbReference type="STRING" id="449.LHA_1800"/>
<evidence type="ECO:0000256" key="3">
    <source>
        <dbReference type="RuleBase" id="RU004075"/>
    </source>
</evidence>
<dbReference type="PROSITE" id="PS00595">
    <property type="entry name" value="AA_TRANSFER_CLASS_5"/>
    <property type="match status" value="1"/>
</dbReference>
<dbReference type="InterPro" id="IPR020578">
    <property type="entry name" value="Aminotrans_V_PyrdxlP_BS"/>
</dbReference>
<evidence type="ECO:0000256" key="4">
    <source>
        <dbReference type="RuleBase" id="RU004504"/>
    </source>
</evidence>
<dbReference type="InterPro" id="IPR000192">
    <property type="entry name" value="Aminotrans_V_dom"/>
</dbReference>
<dbReference type="PATRIC" id="fig|449.7.peg.2329"/>
<name>A0A0A8UPZ3_LEGHA</name>
<dbReference type="Gene3D" id="3.40.640.10">
    <property type="entry name" value="Type I PLP-dependent aspartate aminotransferase-like (Major domain)"/>
    <property type="match status" value="1"/>
</dbReference>
<comment type="cofactor">
    <cofactor evidence="1 4">
        <name>pyridoxal 5'-phosphate</name>
        <dbReference type="ChEBI" id="CHEBI:597326"/>
    </cofactor>
</comment>
<keyword evidence="6" id="KW-0032">Aminotransferase</keyword>
<dbReference type="Gene3D" id="3.90.1150.10">
    <property type="entry name" value="Aspartate Aminotransferase, domain 1"/>
    <property type="match status" value="1"/>
</dbReference>
<dbReference type="InterPro" id="IPR015422">
    <property type="entry name" value="PyrdxlP-dep_Trfase_small"/>
</dbReference>
<dbReference type="KEGG" id="lha:LHA_1800"/>
<proteinExistence type="inferred from homology"/>
<evidence type="ECO:0000313" key="6">
    <source>
        <dbReference type="EMBL" id="CEK10833.1"/>
    </source>
</evidence>
<sequence>MQSLNIELLRQDTPGCQHVLHFNNAGASLSPNPVINAVKNHIDLESLHGGYEAARIATDRIQNFYKQAALLINCDEQEIAFLENATRAWDMAFYSLQLQPGDKILTSVCEYASNYLAFLHRAKKTGVMIDVIANDESGQLDLHSLERKLDKHVKLIAITHVPTQGGLINPAQGVGKLANQHNIPFLLDATQSVGQMPIDVQSLQCDFLCATGRKYLRGPRGTGFLYIKKNRIEQCDPPFVDLHSATWSNDNDYILRDDALRFETWEQNIAAKIGLGEAIRYALRLGLPAIWQRIEYLSTVLRQQLLQTDGIVLHDQGKNKCGIVTFTSNKKTPEEIQQALAERNINVSVSLQEYARLDLAKRNLPALVRASVHYYNIEEEVAHFCDAIKNFSL</sequence>
<dbReference type="InterPro" id="IPR015424">
    <property type="entry name" value="PyrdxlP-dep_Trfase"/>
</dbReference>
<protein>
    <submittedName>
        <fullName evidence="6">Aminotransferase class V</fullName>
    </submittedName>
</protein>
<organism evidence="6 7">
    <name type="scientific">Legionella hackeliae</name>
    <dbReference type="NCBI Taxonomy" id="449"/>
    <lineage>
        <taxon>Bacteria</taxon>
        <taxon>Pseudomonadati</taxon>
        <taxon>Pseudomonadota</taxon>
        <taxon>Gammaproteobacteria</taxon>
        <taxon>Legionellales</taxon>
        <taxon>Legionellaceae</taxon>
        <taxon>Legionella</taxon>
    </lineage>
</organism>
<dbReference type="SUPFAM" id="SSF53383">
    <property type="entry name" value="PLP-dependent transferases"/>
    <property type="match status" value="1"/>
</dbReference>
<keyword evidence="2" id="KW-0663">Pyridoxal phosphate</keyword>
<reference evidence="7" key="1">
    <citation type="submission" date="2014-09" db="EMBL/GenBank/DDBJ databases">
        <authorList>
            <person name="Gomez-Valero L."/>
        </authorList>
    </citation>
    <scope>NUCLEOTIDE SEQUENCE [LARGE SCALE GENOMIC DNA]</scope>
    <source>
        <strain evidence="7">ATCC35250</strain>
    </source>
</reference>
<accession>A0A0A8UPZ3</accession>
<dbReference type="HOGENOM" id="CLU_003433_2_1_6"/>
<dbReference type="PANTHER" id="PTHR43586:SF24">
    <property type="entry name" value="BLR4730 PROTEIN"/>
    <property type="match status" value="1"/>
</dbReference>
<evidence type="ECO:0000313" key="7">
    <source>
        <dbReference type="Proteomes" id="UP000032803"/>
    </source>
</evidence>
<dbReference type="GO" id="GO:0008483">
    <property type="term" value="F:transaminase activity"/>
    <property type="evidence" value="ECO:0007669"/>
    <property type="project" value="UniProtKB-KW"/>
</dbReference>
<evidence type="ECO:0000259" key="5">
    <source>
        <dbReference type="Pfam" id="PF00266"/>
    </source>
</evidence>
<gene>
    <name evidence="6" type="ORF">LHA_1800</name>
</gene>
<evidence type="ECO:0000256" key="2">
    <source>
        <dbReference type="ARBA" id="ARBA00022898"/>
    </source>
</evidence>
<dbReference type="EMBL" id="LN681225">
    <property type="protein sequence ID" value="CEK10833.1"/>
    <property type="molecule type" value="Genomic_DNA"/>
</dbReference>
<dbReference type="Proteomes" id="UP000032803">
    <property type="component" value="Chromosome I"/>
</dbReference>
<comment type="similarity">
    <text evidence="3">Belongs to the class-V pyridoxal-phosphate-dependent aminotransferase family.</text>
</comment>
<keyword evidence="7" id="KW-1185">Reference proteome</keyword>
<feature type="domain" description="Aminotransferase class V" evidence="5">
    <location>
        <begin position="22"/>
        <end position="383"/>
    </location>
</feature>
<dbReference type="InterPro" id="IPR015421">
    <property type="entry name" value="PyrdxlP-dep_Trfase_major"/>
</dbReference>
<dbReference type="PANTHER" id="PTHR43586">
    <property type="entry name" value="CYSTEINE DESULFURASE"/>
    <property type="match status" value="1"/>
</dbReference>
<dbReference type="OrthoDB" id="9764293at2"/>
<keyword evidence="6" id="KW-0808">Transferase</keyword>
<dbReference type="RefSeq" id="WP_045106134.1">
    <property type="nucleotide sequence ID" value="NZ_LN681225.1"/>
</dbReference>
<dbReference type="AlphaFoldDB" id="A0A0A8UPZ3"/>
<evidence type="ECO:0000256" key="1">
    <source>
        <dbReference type="ARBA" id="ARBA00001933"/>
    </source>
</evidence>